<proteinExistence type="predicted"/>
<organism evidence="2">
    <name type="scientific">Brassica napus</name>
    <name type="common">Rape</name>
    <dbReference type="NCBI Taxonomy" id="3708"/>
    <lineage>
        <taxon>Eukaryota</taxon>
        <taxon>Viridiplantae</taxon>
        <taxon>Streptophyta</taxon>
        <taxon>Embryophyta</taxon>
        <taxon>Tracheophyta</taxon>
        <taxon>Spermatophyta</taxon>
        <taxon>Magnoliopsida</taxon>
        <taxon>eudicotyledons</taxon>
        <taxon>Gunneridae</taxon>
        <taxon>Pentapetalae</taxon>
        <taxon>rosids</taxon>
        <taxon>malvids</taxon>
        <taxon>Brassicales</taxon>
        <taxon>Brassicaceae</taxon>
        <taxon>Brassiceae</taxon>
        <taxon>Brassica</taxon>
    </lineage>
</organism>
<feature type="transmembrane region" description="Helical" evidence="1">
    <location>
        <begin position="53"/>
        <end position="72"/>
    </location>
</feature>
<evidence type="ECO:0000256" key="1">
    <source>
        <dbReference type="SAM" id="Phobius"/>
    </source>
</evidence>
<keyword evidence="1" id="KW-0472">Membrane</keyword>
<gene>
    <name evidence="2" type="ORF">DARMORV10_C04P23180.1</name>
</gene>
<evidence type="ECO:0000313" key="2">
    <source>
        <dbReference type="EMBL" id="CAF1832036.1"/>
    </source>
</evidence>
<accession>A0A816JFY1</accession>
<name>A0A816JFY1_BRANA</name>
<keyword evidence="1" id="KW-0812">Transmembrane</keyword>
<reference evidence="2" key="1">
    <citation type="submission" date="2021-01" db="EMBL/GenBank/DDBJ databases">
        <authorList>
            <consortium name="Genoscope - CEA"/>
            <person name="William W."/>
        </authorList>
    </citation>
    <scope>NUCLEOTIDE SEQUENCE</scope>
</reference>
<sequence>MAVPRFLVKKKSCDLYETPVIKGSKKRKIERDVPPWPPVSISAACCITKLHNFSIPSLCSVVGFVVMAAGVVKLQIRQR</sequence>
<protein>
    <submittedName>
        <fullName evidence="2">(rape) hypothetical protein</fullName>
    </submittedName>
</protein>
<dbReference type="AlphaFoldDB" id="A0A816JFY1"/>
<keyword evidence="1" id="KW-1133">Transmembrane helix</keyword>
<dbReference type="Proteomes" id="UP001295469">
    <property type="component" value="Chromosome C04"/>
</dbReference>
<dbReference type="EMBL" id="HG994368">
    <property type="protein sequence ID" value="CAF1832036.1"/>
    <property type="molecule type" value="Genomic_DNA"/>
</dbReference>